<proteinExistence type="predicted"/>
<dbReference type="OrthoDB" id="416454at2759"/>
<protein>
    <submittedName>
        <fullName evidence="1">Uncharacterized protein</fullName>
    </submittedName>
</protein>
<evidence type="ECO:0000313" key="1">
    <source>
        <dbReference type="EMBL" id="RMC12964.1"/>
    </source>
</evidence>
<dbReference type="AlphaFoldDB" id="A0A3M0KNX6"/>
<dbReference type="EMBL" id="QRBI01000106">
    <property type="protein sequence ID" value="RMC12964.1"/>
    <property type="molecule type" value="Genomic_DNA"/>
</dbReference>
<evidence type="ECO:0000313" key="2">
    <source>
        <dbReference type="Proteomes" id="UP000269221"/>
    </source>
</evidence>
<reference evidence="1 2" key="1">
    <citation type="submission" date="2018-07" db="EMBL/GenBank/DDBJ databases">
        <title>A high quality draft genome assembly of the barn swallow (H. rustica rustica).</title>
        <authorList>
            <person name="Formenti G."/>
            <person name="Chiara M."/>
            <person name="Poveda L."/>
            <person name="Francoijs K.-J."/>
            <person name="Bonisoli-Alquati A."/>
            <person name="Canova L."/>
            <person name="Gianfranceschi L."/>
            <person name="Horner D.S."/>
            <person name="Saino N."/>
        </authorList>
    </citation>
    <scope>NUCLEOTIDE SEQUENCE [LARGE SCALE GENOMIC DNA]</scope>
    <source>
        <strain evidence="1">Chelidonia</strain>
        <tissue evidence="1">Blood</tissue>
    </source>
</reference>
<organism evidence="1 2">
    <name type="scientific">Hirundo rustica rustica</name>
    <dbReference type="NCBI Taxonomy" id="333673"/>
    <lineage>
        <taxon>Eukaryota</taxon>
        <taxon>Metazoa</taxon>
        <taxon>Chordata</taxon>
        <taxon>Craniata</taxon>
        <taxon>Vertebrata</taxon>
        <taxon>Euteleostomi</taxon>
        <taxon>Archelosauria</taxon>
        <taxon>Archosauria</taxon>
        <taxon>Dinosauria</taxon>
        <taxon>Saurischia</taxon>
        <taxon>Theropoda</taxon>
        <taxon>Coelurosauria</taxon>
        <taxon>Aves</taxon>
        <taxon>Neognathae</taxon>
        <taxon>Neoaves</taxon>
        <taxon>Telluraves</taxon>
        <taxon>Australaves</taxon>
        <taxon>Passeriformes</taxon>
        <taxon>Sylvioidea</taxon>
        <taxon>Hirundinidae</taxon>
        <taxon>Hirundo</taxon>
    </lineage>
</organism>
<sequence length="118" mass="13163">MPFYHRGSFALDGSLIVHCFPLDLFIHLVKVAPNPGYGIQVRACQDRIGQKDYFLYVTEVPDDWNLAIVTAIHKKGQKEDPGNYRAVSLTMVLGNVMDQIVCSHVAHPGQPGDQTQLE</sequence>
<dbReference type="Proteomes" id="UP000269221">
    <property type="component" value="Unassembled WGS sequence"/>
</dbReference>
<name>A0A3M0KNX6_HIRRU</name>
<gene>
    <name evidence="1" type="ORF">DUI87_10491</name>
</gene>
<comment type="caution">
    <text evidence="1">The sequence shown here is derived from an EMBL/GenBank/DDBJ whole genome shotgun (WGS) entry which is preliminary data.</text>
</comment>
<keyword evidence="2" id="KW-1185">Reference proteome</keyword>
<accession>A0A3M0KNX6</accession>